<dbReference type="CDD" id="cd20335">
    <property type="entry name" value="BRcat_RBR"/>
    <property type="match status" value="1"/>
</dbReference>
<dbReference type="EMBL" id="CDMY01000542">
    <property type="protein sequence ID" value="CEM21698.1"/>
    <property type="molecule type" value="Genomic_DNA"/>
</dbReference>
<dbReference type="GO" id="GO:0061630">
    <property type="term" value="F:ubiquitin protein ligase activity"/>
    <property type="evidence" value="ECO:0007669"/>
    <property type="project" value="UniProtKB-EC"/>
</dbReference>
<feature type="domain" description="RING-type" evidence="9">
    <location>
        <begin position="47"/>
        <end position="266"/>
    </location>
</feature>
<evidence type="ECO:0000259" key="9">
    <source>
        <dbReference type="PROSITE" id="PS51873"/>
    </source>
</evidence>
<accession>A0A0G4G0U9</accession>
<dbReference type="InterPro" id="IPR013083">
    <property type="entry name" value="Znf_RING/FYVE/PHD"/>
</dbReference>
<reference evidence="10 11" key="1">
    <citation type="submission" date="2014-11" db="EMBL/GenBank/DDBJ databases">
        <authorList>
            <person name="Zhu J."/>
            <person name="Qi W."/>
            <person name="Song R."/>
        </authorList>
    </citation>
    <scope>NUCLEOTIDE SEQUENCE [LARGE SCALE GENOMIC DNA]</scope>
</reference>
<dbReference type="PANTHER" id="PTHR11685">
    <property type="entry name" value="RBR FAMILY RING FINGER AND IBR DOMAIN-CONTAINING"/>
    <property type="match status" value="1"/>
</dbReference>
<keyword evidence="3" id="KW-0808">Transferase</keyword>
<gene>
    <name evidence="10" type="ORF">Vbra_16668</name>
</gene>
<keyword evidence="7" id="KW-0833">Ubl conjugation pathway</keyword>
<evidence type="ECO:0000256" key="1">
    <source>
        <dbReference type="ARBA" id="ARBA00001798"/>
    </source>
</evidence>
<evidence type="ECO:0000313" key="11">
    <source>
        <dbReference type="Proteomes" id="UP000041254"/>
    </source>
</evidence>
<evidence type="ECO:0000256" key="4">
    <source>
        <dbReference type="ARBA" id="ARBA00022723"/>
    </source>
</evidence>
<organism evidence="10 11">
    <name type="scientific">Vitrella brassicaformis (strain CCMP3155)</name>
    <dbReference type="NCBI Taxonomy" id="1169540"/>
    <lineage>
        <taxon>Eukaryota</taxon>
        <taxon>Sar</taxon>
        <taxon>Alveolata</taxon>
        <taxon>Colpodellida</taxon>
        <taxon>Vitrellaceae</taxon>
        <taxon>Vitrella</taxon>
    </lineage>
</organism>
<dbReference type="InterPro" id="IPR044066">
    <property type="entry name" value="TRIAD_supradom"/>
</dbReference>
<keyword evidence="11" id="KW-1185">Reference proteome</keyword>
<evidence type="ECO:0000256" key="6">
    <source>
        <dbReference type="ARBA" id="ARBA00022771"/>
    </source>
</evidence>
<evidence type="ECO:0000256" key="5">
    <source>
        <dbReference type="ARBA" id="ARBA00022737"/>
    </source>
</evidence>
<evidence type="ECO:0000256" key="7">
    <source>
        <dbReference type="ARBA" id="ARBA00022786"/>
    </source>
</evidence>
<keyword evidence="8" id="KW-0862">Zinc</keyword>
<proteinExistence type="predicted"/>
<evidence type="ECO:0000256" key="3">
    <source>
        <dbReference type="ARBA" id="ARBA00022679"/>
    </source>
</evidence>
<comment type="catalytic activity">
    <reaction evidence="1">
        <text>[E2 ubiquitin-conjugating enzyme]-S-ubiquitinyl-L-cysteine + [acceptor protein]-L-lysine = [E2 ubiquitin-conjugating enzyme]-L-cysteine + [acceptor protein]-N(6)-ubiquitinyl-L-lysine.</text>
        <dbReference type="EC" id="2.3.2.31"/>
    </reaction>
</comment>
<evidence type="ECO:0000256" key="2">
    <source>
        <dbReference type="ARBA" id="ARBA00012251"/>
    </source>
</evidence>
<dbReference type="InParanoid" id="A0A0G4G0U9"/>
<keyword evidence="5" id="KW-0677">Repeat</keyword>
<protein>
    <recommendedName>
        <fullName evidence="2">RBR-type E3 ubiquitin transferase</fullName>
        <ecNumber evidence="2">2.3.2.31</ecNumber>
    </recommendedName>
</protein>
<dbReference type="VEuPathDB" id="CryptoDB:Vbra_16668"/>
<dbReference type="PROSITE" id="PS51873">
    <property type="entry name" value="TRIAD"/>
    <property type="match status" value="1"/>
</dbReference>
<dbReference type="InterPro" id="IPR031127">
    <property type="entry name" value="E3_UB_ligase_RBR"/>
</dbReference>
<evidence type="ECO:0000256" key="8">
    <source>
        <dbReference type="ARBA" id="ARBA00022833"/>
    </source>
</evidence>
<dbReference type="CDD" id="cd20336">
    <property type="entry name" value="Rcat_RBR"/>
    <property type="match status" value="1"/>
</dbReference>
<dbReference type="EC" id="2.3.2.31" evidence="2"/>
<dbReference type="AlphaFoldDB" id="A0A0G4G0U9"/>
<evidence type="ECO:0000313" key="10">
    <source>
        <dbReference type="EMBL" id="CEM21698.1"/>
    </source>
</evidence>
<dbReference type="PhylomeDB" id="A0A0G4G0U9"/>
<dbReference type="Gene3D" id="1.20.120.1750">
    <property type="match status" value="1"/>
</dbReference>
<keyword evidence="4" id="KW-0479">Metal-binding</keyword>
<dbReference type="STRING" id="1169540.A0A0G4G0U9"/>
<dbReference type="GO" id="GO:0016567">
    <property type="term" value="P:protein ubiquitination"/>
    <property type="evidence" value="ECO:0007669"/>
    <property type="project" value="InterPro"/>
</dbReference>
<dbReference type="Pfam" id="PF01485">
    <property type="entry name" value="IBR"/>
    <property type="match status" value="1"/>
</dbReference>
<name>A0A0G4G0U9_VITBC</name>
<dbReference type="SUPFAM" id="SSF57850">
    <property type="entry name" value="RING/U-box"/>
    <property type="match status" value="2"/>
</dbReference>
<sequence length="266" mass="29135">MMRVIWSFCASVTRGTASSPALPAAADDGPVLPTGNAARPAQHHGHLDKVCCICRDGLQPQTELCLRLLNCGCTYHFDCLAGYLKHQLSAGKVPFVCPSLVPSAVGGEHQCRTQLNAADLVMVMEDVELAKYDEMLIGKMAEMRVCGYPDCGYRFILGPERGVQAGFPCPKCKKLCLLCGGKVHKDMTCEQAKQDTARQGWFGLLLQPDQDDKRGEEAFLRYQKRHRTNVCPGCGAVISKTTGCNHMTCTHCGKEFRYNEAGSTKK</sequence>
<dbReference type="Gene3D" id="3.30.40.10">
    <property type="entry name" value="Zinc/RING finger domain, C3HC4 (zinc finger)"/>
    <property type="match status" value="1"/>
</dbReference>
<dbReference type="Proteomes" id="UP000041254">
    <property type="component" value="Unassembled WGS sequence"/>
</dbReference>
<dbReference type="OMA" id="CEICADS"/>
<dbReference type="GO" id="GO:0008270">
    <property type="term" value="F:zinc ion binding"/>
    <property type="evidence" value="ECO:0007669"/>
    <property type="project" value="UniProtKB-KW"/>
</dbReference>
<keyword evidence="6" id="KW-0863">Zinc-finger</keyword>
<dbReference type="InterPro" id="IPR002867">
    <property type="entry name" value="IBR_dom"/>
</dbReference>
<dbReference type="OrthoDB" id="433334at2759"/>